<dbReference type="Gene3D" id="2.60.40.1090">
    <property type="entry name" value="Fimbrial-type adhesion domain"/>
    <property type="match status" value="1"/>
</dbReference>
<evidence type="ECO:0000313" key="4">
    <source>
        <dbReference type="Proteomes" id="UP000078407"/>
    </source>
</evidence>
<dbReference type="PANTHER" id="PTHR33420:SF26">
    <property type="entry name" value="FIMBRIAL SUBUNIT"/>
    <property type="match status" value="1"/>
</dbReference>
<evidence type="ECO:0000256" key="1">
    <source>
        <dbReference type="SAM" id="SignalP"/>
    </source>
</evidence>
<protein>
    <recommendedName>
        <fullName evidence="2">Fimbrial-type adhesion domain-containing protein</fullName>
    </recommendedName>
</protein>
<keyword evidence="4" id="KW-1185">Reference proteome</keyword>
<feature type="chain" id="PRO_5045343112" description="Fimbrial-type adhesion domain-containing protein" evidence="1">
    <location>
        <begin position="25"/>
        <end position="172"/>
    </location>
</feature>
<dbReference type="InterPro" id="IPR050263">
    <property type="entry name" value="Bact_Fimbrial_Adh_Pro"/>
</dbReference>
<dbReference type="PANTHER" id="PTHR33420">
    <property type="entry name" value="FIMBRIAL SUBUNIT ELFA-RELATED"/>
    <property type="match status" value="1"/>
</dbReference>
<dbReference type="InterPro" id="IPR008966">
    <property type="entry name" value="Adhesion_dom_sf"/>
</dbReference>
<dbReference type="InterPro" id="IPR036937">
    <property type="entry name" value="Adhesion_dom_fimbrial_sf"/>
</dbReference>
<comment type="caution">
    <text evidence="3">The sequence shown here is derived from an EMBL/GenBank/DDBJ whole genome shotgun (WGS) entry which is preliminary data.</text>
</comment>
<evidence type="ECO:0000259" key="2">
    <source>
        <dbReference type="Pfam" id="PF00419"/>
    </source>
</evidence>
<name>A0ABX2W9V2_9ENTR</name>
<dbReference type="SUPFAM" id="SSF49401">
    <property type="entry name" value="Bacterial adhesins"/>
    <property type="match status" value="1"/>
</dbReference>
<dbReference type="Pfam" id="PF00419">
    <property type="entry name" value="Fimbrial"/>
    <property type="match status" value="1"/>
</dbReference>
<dbReference type="Proteomes" id="UP000078407">
    <property type="component" value="Unassembled WGS sequence"/>
</dbReference>
<sequence length="172" mass="17564">MKYFKLKLVAAALALGGMVSVANAADGSVHFTGEITETACNVTNGAGKIIPVALGKVAKTSLATVAAKSSSVPFTIDLDNCPDTNANIRFSGTADSVDKTLLAIDSTSVASGVAIEIDSDTGQKIAMYAPSTDFKLAAGKNKLKYQASYVATNSAVTAGSVVATSQFTIIYN</sequence>
<dbReference type="InterPro" id="IPR000259">
    <property type="entry name" value="Adhesion_dom_fimbrial"/>
</dbReference>
<keyword evidence="1" id="KW-0732">Signal</keyword>
<reference evidence="3 4" key="1">
    <citation type="submission" date="2016-04" db="EMBL/GenBank/DDBJ databases">
        <title>ATOL: Assembling a taxonomically balanced genome-scale reconstruction of the evolutionary history of the Enterobacteriaceae.</title>
        <authorList>
            <person name="Plunkett G.III."/>
            <person name="Neeno-Eckwall E.C."/>
            <person name="Glasner J.D."/>
            <person name="Perna N.T."/>
        </authorList>
    </citation>
    <scope>NUCLEOTIDE SEQUENCE [LARGE SCALE GENOMIC DNA]</scope>
    <source>
        <strain evidence="3 4">ATCC 51602</strain>
    </source>
</reference>
<organism evidence="3 4">
    <name type="scientific">Buttiauxella ferragutiae ATCC 51602</name>
    <dbReference type="NCBI Taxonomy" id="1354252"/>
    <lineage>
        <taxon>Bacteria</taxon>
        <taxon>Pseudomonadati</taxon>
        <taxon>Pseudomonadota</taxon>
        <taxon>Gammaproteobacteria</taxon>
        <taxon>Enterobacterales</taxon>
        <taxon>Enterobacteriaceae</taxon>
        <taxon>Buttiauxella</taxon>
    </lineage>
</organism>
<dbReference type="EMBL" id="LXEQ01000030">
    <property type="protein sequence ID" value="OAT28512.1"/>
    <property type="molecule type" value="Genomic_DNA"/>
</dbReference>
<dbReference type="RefSeq" id="WP_064543907.1">
    <property type="nucleotide sequence ID" value="NZ_LXEQ01000030.1"/>
</dbReference>
<feature type="signal peptide" evidence="1">
    <location>
        <begin position="1"/>
        <end position="24"/>
    </location>
</feature>
<proteinExistence type="predicted"/>
<evidence type="ECO:0000313" key="3">
    <source>
        <dbReference type="EMBL" id="OAT28512.1"/>
    </source>
</evidence>
<gene>
    <name evidence="3" type="ORF">M976_01805</name>
</gene>
<feature type="domain" description="Fimbrial-type adhesion" evidence="2">
    <location>
        <begin position="29"/>
        <end position="171"/>
    </location>
</feature>
<accession>A0ABX2W9V2</accession>